<organism evidence="8 9">
    <name type="scientific">Cannabis sativa</name>
    <name type="common">Hemp</name>
    <name type="synonym">Marijuana</name>
    <dbReference type="NCBI Taxonomy" id="3483"/>
    <lineage>
        <taxon>Eukaryota</taxon>
        <taxon>Viridiplantae</taxon>
        <taxon>Streptophyta</taxon>
        <taxon>Embryophyta</taxon>
        <taxon>Tracheophyta</taxon>
        <taxon>Spermatophyta</taxon>
        <taxon>Magnoliopsida</taxon>
        <taxon>eudicotyledons</taxon>
        <taxon>Gunneridae</taxon>
        <taxon>Pentapetalae</taxon>
        <taxon>rosids</taxon>
        <taxon>fabids</taxon>
        <taxon>Rosales</taxon>
        <taxon>Cannabaceae</taxon>
        <taxon>Cannabis</taxon>
    </lineage>
</organism>
<evidence type="ECO:0000313" key="8">
    <source>
        <dbReference type="EMBL" id="KAF4353290.1"/>
    </source>
</evidence>
<dbReference type="Proteomes" id="UP000525078">
    <property type="component" value="Unassembled WGS sequence"/>
</dbReference>
<sequence length="646" mass="72252">MATGFQNEEGLSQQNNFKKQLALAVRSIQWSYAIFWSISSTQPGVLEWGDGYYNGDIKTRKTVQAMELNADQMGFQRSEQLRELYESLSAGETSPQAKRPSAALSPEDLSEAEWYYLVCMSFVFNIGQGLPGRALANGQPIWLYNAHYAESKVFGRSLLAKSASIQTVVCFPLTGGVIELGTTDLVLEDHALVQRVKMSISATPYPLASSKRSNCRAGSIRNGQGFACAMVDYDFLNNNSIPVVIHREENLSSPSSSSNGLEPNQPGDDSLIVEGINGTASQVQSWQIMDDELSNCVLHSLDSSDCISQTLVNHERVEPEKALYELIDDHQLQDLQDCNHMKMTPVDLRTKDLHYQGVLSTLLKSSHQLILGTHNKKFHQESSFVSWKKEMLLKLFKPRGGTPQNLVKKILFEVPRMHLNRVVDSQEDNSIGSGVWRPEADEIGMNHALAERKRRERLNEKFSILKGMVPSLSKEDKVSILDDAIQYLKELEKRVEELESSKDSTDIEPRTTKRKPHDAREGTSDNYRQKKISSGKKQLINKRKACDIGEVEPEKNHDVSKECSVDNVAVNMKNKDVIIEIRCPWREGVLLEIMDALSNLKLDSHSVQSTTMDGVISLTIKSMIKGSSSSTAAKIKKAIQKITLTC</sequence>
<dbReference type="PANTHER" id="PTHR46266">
    <property type="entry name" value="TRANSCRIPTION FACTOR TT8"/>
    <property type="match status" value="1"/>
</dbReference>
<dbReference type="InterPro" id="IPR011598">
    <property type="entry name" value="bHLH_dom"/>
</dbReference>
<dbReference type="SUPFAM" id="SSF47459">
    <property type="entry name" value="HLH, helix-loop-helix DNA-binding domain"/>
    <property type="match status" value="1"/>
</dbReference>
<dbReference type="InterPro" id="IPR054502">
    <property type="entry name" value="bHLH-TF_ACT-like_plant"/>
</dbReference>
<feature type="region of interest" description="Disordered" evidence="6">
    <location>
        <begin position="249"/>
        <end position="269"/>
    </location>
</feature>
<dbReference type="Gene3D" id="4.10.280.10">
    <property type="entry name" value="Helix-loop-helix DNA-binding domain"/>
    <property type="match status" value="1"/>
</dbReference>
<keyword evidence="2" id="KW-0805">Transcription regulation</keyword>
<evidence type="ECO:0000256" key="6">
    <source>
        <dbReference type="SAM" id="MobiDB-lite"/>
    </source>
</evidence>
<dbReference type="Pfam" id="PF22754">
    <property type="entry name" value="bHLH-TF_ACT-like_plant"/>
    <property type="match status" value="1"/>
</dbReference>
<dbReference type="InterPro" id="IPR036638">
    <property type="entry name" value="HLH_DNA-bd_sf"/>
</dbReference>
<keyword evidence="5" id="KW-0539">Nucleus</keyword>
<dbReference type="SMART" id="SM00353">
    <property type="entry name" value="HLH"/>
    <property type="match status" value="1"/>
</dbReference>
<protein>
    <recommendedName>
        <fullName evidence="7">BHLH domain-containing protein</fullName>
    </recommendedName>
</protein>
<evidence type="ECO:0000256" key="5">
    <source>
        <dbReference type="ARBA" id="ARBA00023242"/>
    </source>
</evidence>
<feature type="compositionally biased region" description="Basic and acidic residues" evidence="6">
    <location>
        <begin position="498"/>
        <end position="511"/>
    </location>
</feature>
<dbReference type="GO" id="GO:0080090">
    <property type="term" value="P:regulation of primary metabolic process"/>
    <property type="evidence" value="ECO:0007669"/>
    <property type="project" value="UniProtKB-ARBA"/>
</dbReference>
<feature type="compositionally biased region" description="Low complexity" evidence="6">
    <location>
        <begin position="251"/>
        <end position="264"/>
    </location>
</feature>
<accession>A0A7J6E5Z7</accession>
<dbReference type="GO" id="GO:0046983">
    <property type="term" value="F:protein dimerization activity"/>
    <property type="evidence" value="ECO:0007669"/>
    <property type="project" value="InterPro"/>
</dbReference>
<keyword evidence="3" id="KW-0010">Activator</keyword>
<evidence type="ECO:0000313" key="9">
    <source>
        <dbReference type="Proteomes" id="UP000525078"/>
    </source>
</evidence>
<feature type="region of interest" description="Disordered" evidence="6">
    <location>
        <begin position="498"/>
        <end position="537"/>
    </location>
</feature>
<evidence type="ECO:0000256" key="4">
    <source>
        <dbReference type="ARBA" id="ARBA00023163"/>
    </source>
</evidence>
<evidence type="ECO:0000259" key="7">
    <source>
        <dbReference type="PROSITE" id="PS50888"/>
    </source>
</evidence>
<gene>
    <name evidence="8" type="ORF">F8388_026293</name>
</gene>
<comment type="caution">
    <text evidence="8">The sequence shown here is derived from an EMBL/GenBank/DDBJ whole genome shotgun (WGS) entry which is preliminary data.</text>
</comment>
<proteinExistence type="predicted"/>
<evidence type="ECO:0000256" key="3">
    <source>
        <dbReference type="ARBA" id="ARBA00023159"/>
    </source>
</evidence>
<dbReference type="PROSITE" id="PS50888">
    <property type="entry name" value="BHLH"/>
    <property type="match status" value="1"/>
</dbReference>
<evidence type="ECO:0000256" key="2">
    <source>
        <dbReference type="ARBA" id="ARBA00023015"/>
    </source>
</evidence>
<dbReference type="GO" id="GO:0005634">
    <property type="term" value="C:nucleus"/>
    <property type="evidence" value="ECO:0007669"/>
    <property type="project" value="UniProtKB-SubCell"/>
</dbReference>
<feature type="domain" description="BHLH" evidence="7">
    <location>
        <begin position="442"/>
        <end position="491"/>
    </location>
</feature>
<evidence type="ECO:0000256" key="1">
    <source>
        <dbReference type="ARBA" id="ARBA00004123"/>
    </source>
</evidence>
<dbReference type="Pfam" id="PF00010">
    <property type="entry name" value="HLH"/>
    <property type="match status" value="1"/>
</dbReference>
<dbReference type="Pfam" id="PF14215">
    <property type="entry name" value="bHLH-MYC_N"/>
    <property type="match status" value="1"/>
</dbReference>
<comment type="subcellular location">
    <subcellularLocation>
        <location evidence="1">Nucleus</location>
    </subcellularLocation>
</comment>
<keyword evidence="4" id="KW-0804">Transcription</keyword>
<dbReference type="AlphaFoldDB" id="A0A7J6E5Z7"/>
<name>A0A7J6E5Z7_CANSA</name>
<dbReference type="PANTHER" id="PTHR46266:SF3">
    <property type="entry name" value="TRANSCRIPTION FACTOR EGL1"/>
    <property type="match status" value="1"/>
</dbReference>
<reference evidence="8 9" key="1">
    <citation type="journal article" date="2020" name="bioRxiv">
        <title>Sequence and annotation of 42 cannabis genomes reveals extensive copy number variation in cannabinoid synthesis and pathogen resistance genes.</title>
        <authorList>
            <person name="Mckernan K.J."/>
            <person name="Helbert Y."/>
            <person name="Kane L.T."/>
            <person name="Ebling H."/>
            <person name="Zhang L."/>
            <person name="Liu B."/>
            <person name="Eaton Z."/>
            <person name="Mclaughlin S."/>
            <person name="Kingan S."/>
            <person name="Baybayan P."/>
            <person name="Concepcion G."/>
            <person name="Jordan M."/>
            <person name="Riva A."/>
            <person name="Barbazuk W."/>
            <person name="Harkins T."/>
        </authorList>
    </citation>
    <scope>NUCLEOTIDE SEQUENCE [LARGE SCALE GENOMIC DNA]</scope>
    <source>
        <strain evidence="9">cv. Jamaican Lion 4</strain>
        <tissue evidence="8">Leaf</tissue>
    </source>
</reference>
<dbReference type="EMBL" id="JAATIP010000298">
    <property type="protein sequence ID" value="KAF4353290.1"/>
    <property type="molecule type" value="Genomic_DNA"/>
</dbReference>
<dbReference type="InterPro" id="IPR025610">
    <property type="entry name" value="MYC/MYB_N"/>
</dbReference>